<proteinExistence type="predicted"/>
<dbReference type="RefSeq" id="WP_264729574.1">
    <property type="nucleotide sequence ID" value="NZ_JAPDNR010000001.1"/>
</dbReference>
<dbReference type="PANTHER" id="PTHR43433">
    <property type="entry name" value="HYDROLASE, ALPHA/BETA FOLD FAMILY PROTEIN"/>
    <property type="match status" value="1"/>
</dbReference>
<dbReference type="SUPFAM" id="SSF53474">
    <property type="entry name" value="alpha/beta-Hydrolases"/>
    <property type="match status" value="1"/>
</dbReference>
<feature type="chain" id="PRO_5046311199" evidence="1">
    <location>
        <begin position="29"/>
        <end position="284"/>
    </location>
</feature>
<feature type="signal peptide" evidence="1">
    <location>
        <begin position="1"/>
        <end position="28"/>
    </location>
</feature>
<keyword evidence="3" id="KW-0378">Hydrolase</keyword>
<sequence length="284" mass="31490">MPESRKNPGFKIVPAFLLLLLMATGVYAQTPYGNNKAAGRYQATRGIRLYYESYGKGEPLLLLHINGGSINVFSGQIPFFAKNYRVIAVDSRAHGKTTDPADSLTFEMMADDVNALLDSLHIKSCPVIGWSDGGITGLVLAMRHPEKVKKLVVSGPNLWPDTTALIPFVYDYLQRTADSLAKLPPTAANKNQLKVIRLDLLEPHLTLQQLEAIKCPTLVIGGDHDGIPVTHLVDIYRHIPQAYLWIVPSASHFIATTKKDQFNARVAEFLREPYKNIEGMNVLQ</sequence>
<evidence type="ECO:0000256" key="1">
    <source>
        <dbReference type="SAM" id="SignalP"/>
    </source>
</evidence>
<dbReference type="PANTHER" id="PTHR43433:SF5">
    <property type="entry name" value="AB HYDROLASE-1 DOMAIN-CONTAINING PROTEIN"/>
    <property type="match status" value="1"/>
</dbReference>
<name>A0ABT3IJB4_9BACT</name>
<dbReference type="PRINTS" id="PR00111">
    <property type="entry name" value="ABHYDROLASE"/>
</dbReference>
<evidence type="ECO:0000313" key="4">
    <source>
        <dbReference type="Proteomes" id="UP001207742"/>
    </source>
</evidence>
<reference evidence="3 4" key="1">
    <citation type="submission" date="2022-10" db="EMBL/GenBank/DDBJ databases">
        <title>Chitinophaga nivalis PC15 sp. nov., isolated from Pyeongchang county, South Korea.</title>
        <authorList>
            <person name="Trinh H.N."/>
        </authorList>
    </citation>
    <scope>NUCLEOTIDE SEQUENCE [LARGE SCALE GENOMIC DNA]</scope>
    <source>
        <strain evidence="3 4">PC14</strain>
    </source>
</reference>
<dbReference type="Pfam" id="PF00561">
    <property type="entry name" value="Abhydrolase_1"/>
    <property type="match status" value="1"/>
</dbReference>
<dbReference type="InterPro" id="IPR029058">
    <property type="entry name" value="AB_hydrolase_fold"/>
</dbReference>
<dbReference type="Proteomes" id="UP001207742">
    <property type="component" value="Unassembled WGS sequence"/>
</dbReference>
<evidence type="ECO:0000313" key="3">
    <source>
        <dbReference type="EMBL" id="MCW3484055.1"/>
    </source>
</evidence>
<evidence type="ECO:0000259" key="2">
    <source>
        <dbReference type="Pfam" id="PF00561"/>
    </source>
</evidence>
<keyword evidence="1" id="KW-0732">Signal</keyword>
<dbReference type="EMBL" id="JAPDNS010000001">
    <property type="protein sequence ID" value="MCW3484055.1"/>
    <property type="molecule type" value="Genomic_DNA"/>
</dbReference>
<keyword evidence="4" id="KW-1185">Reference proteome</keyword>
<gene>
    <name evidence="3" type="ORF">OL497_09135</name>
</gene>
<organism evidence="3 4">
    <name type="scientific">Chitinophaga nivalis</name>
    <dbReference type="NCBI Taxonomy" id="2991709"/>
    <lineage>
        <taxon>Bacteria</taxon>
        <taxon>Pseudomonadati</taxon>
        <taxon>Bacteroidota</taxon>
        <taxon>Chitinophagia</taxon>
        <taxon>Chitinophagales</taxon>
        <taxon>Chitinophagaceae</taxon>
        <taxon>Chitinophaga</taxon>
    </lineage>
</organism>
<dbReference type="InterPro" id="IPR050471">
    <property type="entry name" value="AB_hydrolase"/>
</dbReference>
<feature type="domain" description="AB hydrolase-1" evidence="2">
    <location>
        <begin position="59"/>
        <end position="161"/>
    </location>
</feature>
<comment type="caution">
    <text evidence="3">The sequence shown here is derived from an EMBL/GenBank/DDBJ whole genome shotgun (WGS) entry which is preliminary data.</text>
</comment>
<dbReference type="InterPro" id="IPR000073">
    <property type="entry name" value="AB_hydrolase_1"/>
</dbReference>
<accession>A0ABT3IJB4</accession>
<dbReference type="Gene3D" id="3.40.50.1820">
    <property type="entry name" value="alpha/beta hydrolase"/>
    <property type="match status" value="1"/>
</dbReference>
<protein>
    <submittedName>
        <fullName evidence="3">Alpha/beta hydrolase</fullName>
    </submittedName>
</protein>
<dbReference type="GO" id="GO:0016787">
    <property type="term" value="F:hydrolase activity"/>
    <property type="evidence" value="ECO:0007669"/>
    <property type="project" value="UniProtKB-KW"/>
</dbReference>